<evidence type="ECO:0000256" key="1">
    <source>
        <dbReference type="ARBA" id="ARBA00006484"/>
    </source>
</evidence>
<dbReference type="EMBL" id="JAXOVC010000010">
    <property type="protein sequence ID" value="KAK4496739.1"/>
    <property type="molecule type" value="Genomic_DNA"/>
</dbReference>
<dbReference type="PRINTS" id="PR00081">
    <property type="entry name" value="GDHRDH"/>
</dbReference>
<keyword evidence="2" id="KW-0560">Oxidoreductase</keyword>
<dbReference type="PANTHER" id="PTHR42760:SF37">
    <property type="entry name" value="CLAVALDEHYDE DEHYDROGENASE"/>
    <property type="match status" value="1"/>
</dbReference>
<gene>
    <name evidence="3" type="ORF">PRZ48_012722</name>
</gene>
<name>A0ABR0E5Y5_ZASCE</name>
<protein>
    <recommendedName>
        <fullName evidence="5">NAD(P)-binding protein</fullName>
    </recommendedName>
</protein>
<organism evidence="3 4">
    <name type="scientific">Zasmidium cellare</name>
    <name type="common">Wine cellar mold</name>
    <name type="synonym">Racodium cellare</name>
    <dbReference type="NCBI Taxonomy" id="395010"/>
    <lineage>
        <taxon>Eukaryota</taxon>
        <taxon>Fungi</taxon>
        <taxon>Dikarya</taxon>
        <taxon>Ascomycota</taxon>
        <taxon>Pezizomycotina</taxon>
        <taxon>Dothideomycetes</taxon>
        <taxon>Dothideomycetidae</taxon>
        <taxon>Mycosphaerellales</taxon>
        <taxon>Mycosphaerellaceae</taxon>
        <taxon>Zasmidium</taxon>
    </lineage>
</organism>
<dbReference type="InterPro" id="IPR036291">
    <property type="entry name" value="NAD(P)-bd_dom_sf"/>
</dbReference>
<keyword evidence="4" id="KW-1185">Reference proteome</keyword>
<dbReference type="CDD" id="cd05233">
    <property type="entry name" value="SDR_c"/>
    <property type="match status" value="1"/>
</dbReference>
<sequence>MKSPFGASFTSEWHNTTYEGISPSRPELSLSGKTVVITGGGNGIGARMIQSFAEAGAAKIAITARREQNLKDVKAKTEAAYPKTKVDYYVGDVVNEADLKKAADGIGNWDVLVLNAGYLSKRELITKVDAEDWWRGFEVNIKGAFLTLRAFAPTANAGASIIGLSTGVVTFTSEMAQTSSSYAASKIGLNNVIEIFAAENPHLSVKVYHPGVIETEMLAKSELSGLPIDDISLPADFAVWLASKEADFTKGRFLSCNWDVDELKGKASQIEQNPLLLTSNILGWFPALDLR</sequence>
<evidence type="ECO:0000256" key="2">
    <source>
        <dbReference type="ARBA" id="ARBA00023002"/>
    </source>
</evidence>
<dbReference type="SUPFAM" id="SSF51735">
    <property type="entry name" value="NAD(P)-binding Rossmann-fold domains"/>
    <property type="match status" value="1"/>
</dbReference>
<comment type="caution">
    <text evidence="3">The sequence shown here is derived from an EMBL/GenBank/DDBJ whole genome shotgun (WGS) entry which is preliminary data.</text>
</comment>
<dbReference type="InterPro" id="IPR002347">
    <property type="entry name" value="SDR_fam"/>
</dbReference>
<evidence type="ECO:0008006" key="5">
    <source>
        <dbReference type="Google" id="ProtNLM"/>
    </source>
</evidence>
<dbReference type="Pfam" id="PF00106">
    <property type="entry name" value="adh_short"/>
    <property type="match status" value="1"/>
</dbReference>
<dbReference type="Proteomes" id="UP001305779">
    <property type="component" value="Unassembled WGS sequence"/>
</dbReference>
<dbReference type="PANTHER" id="PTHR42760">
    <property type="entry name" value="SHORT-CHAIN DEHYDROGENASES/REDUCTASES FAMILY MEMBER"/>
    <property type="match status" value="1"/>
</dbReference>
<accession>A0ABR0E5Y5</accession>
<dbReference type="Gene3D" id="3.40.50.720">
    <property type="entry name" value="NAD(P)-binding Rossmann-like Domain"/>
    <property type="match status" value="1"/>
</dbReference>
<evidence type="ECO:0000313" key="4">
    <source>
        <dbReference type="Proteomes" id="UP001305779"/>
    </source>
</evidence>
<proteinExistence type="inferred from homology"/>
<comment type="similarity">
    <text evidence="1">Belongs to the short-chain dehydrogenases/reductases (SDR) family.</text>
</comment>
<reference evidence="3 4" key="1">
    <citation type="journal article" date="2023" name="G3 (Bethesda)">
        <title>A chromosome-level genome assembly of Zasmidium syzygii isolated from banana leaves.</title>
        <authorList>
            <person name="van Westerhoven A.C."/>
            <person name="Mehrabi R."/>
            <person name="Talebi R."/>
            <person name="Steentjes M.B.F."/>
            <person name="Corcolon B."/>
            <person name="Chong P.A."/>
            <person name="Kema G.H.J."/>
            <person name="Seidl M.F."/>
        </authorList>
    </citation>
    <scope>NUCLEOTIDE SEQUENCE [LARGE SCALE GENOMIC DNA]</scope>
    <source>
        <strain evidence="3 4">P124</strain>
    </source>
</reference>
<evidence type="ECO:0000313" key="3">
    <source>
        <dbReference type="EMBL" id="KAK4496739.1"/>
    </source>
</evidence>